<dbReference type="InterPro" id="IPR043502">
    <property type="entry name" value="DNA/RNA_pol_sf"/>
</dbReference>
<dbReference type="AlphaFoldDB" id="A0A8S2GJI4"/>
<evidence type="ECO:0000313" key="1">
    <source>
        <dbReference type="EMBL" id="CAF0739729.1"/>
    </source>
</evidence>
<dbReference type="GO" id="GO:0008408">
    <property type="term" value="F:3'-5' exonuclease activity"/>
    <property type="evidence" value="ECO:0007669"/>
    <property type="project" value="TreeGrafter"/>
</dbReference>
<organism evidence="2 3">
    <name type="scientific">Didymodactylos carnosus</name>
    <dbReference type="NCBI Taxonomy" id="1234261"/>
    <lineage>
        <taxon>Eukaryota</taxon>
        <taxon>Metazoa</taxon>
        <taxon>Spiralia</taxon>
        <taxon>Gnathifera</taxon>
        <taxon>Rotifera</taxon>
        <taxon>Eurotatoria</taxon>
        <taxon>Bdelloidea</taxon>
        <taxon>Philodinida</taxon>
        <taxon>Philodinidae</taxon>
        <taxon>Didymodactylos</taxon>
    </lineage>
</organism>
<dbReference type="GO" id="GO:0006264">
    <property type="term" value="P:mitochondrial DNA replication"/>
    <property type="evidence" value="ECO:0007669"/>
    <property type="project" value="TreeGrafter"/>
</dbReference>
<sequence>MSVNELYVTYVGYDRLRTVTRRAVEATWLTASKPCTDRIGSELKAMVRAPSGYCFAADVQYAGMHDLLIVVTIACSIVHQLFAVRFNSIWLDESSRKEKDGTDLHSKVANLVGISRDQAKARLENKGY</sequence>
<protein>
    <submittedName>
        <fullName evidence="2">Uncharacterized protein</fullName>
    </submittedName>
</protein>
<dbReference type="EMBL" id="CAJOBA010000248">
    <property type="protein sequence ID" value="CAF3516959.1"/>
    <property type="molecule type" value="Genomic_DNA"/>
</dbReference>
<dbReference type="InterPro" id="IPR002297">
    <property type="entry name" value="DNA-dir_DNA_pol_A_mt"/>
</dbReference>
<evidence type="ECO:0000313" key="2">
    <source>
        <dbReference type="EMBL" id="CAF3516959.1"/>
    </source>
</evidence>
<dbReference type="EMBL" id="CAJNOK010000248">
    <property type="protein sequence ID" value="CAF0739729.1"/>
    <property type="molecule type" value="Genomic_DNA"/>
</dbReference>
<dbReference type="GO" id="GO:0003887">
    <property type="term" value="F:DNA-directed DNA polymerase activity"/>
    <property type="evidence" value="ECO:0007669"/>
    <property type="project" value="TreeGrafter"/>
</dbReference>
<dbReference type="GO" id="GO:0003677">
    <property type="term" value="F:DNA binding"/>
    <property type="evidence" value="ECO:0007669"/>
    <property type="project" value="InterPro"/>
</dbReference>
<comment type="caution">
    <text evidence="2">The sequence shown here is derived from an EMBL/GenBank/DDBJ whole genome shotgun (WGS) entry which is preliminary data.</text>
</comment>
<name>A0A8S2GJI4_9BILA</name>
<dbReference type="PANTHER" id="PTHR10267">
    <property type="entry name" value="DNA POLYMERASE SUBUNIT GAMMA-1"/>
    <property type="match status" value="1"/>
</dbReference>
<proteinExistence type="predicted"/>
<evidence type="ECO:0000313" key="3">
    <source>
        <dbReference type="Proteomes" id="UP000682733"/>
    </source>
</evidence>
<dbReference type="SUPFAM" id="SSF56672">
    <property type="entry name" value="DNA/RNA polymerases"/>
    <property type="match status" value="1"/>
</dbReference>
<gene>
    <name evidence="1" type="ORF">OVA965_LOCUS1364</name>
    <name evidence="2" type="ORF">TMI583_LOCUS1365</name>
</gene>
<dbReference type="Proteomes" id="UP000682733">
    <property type="component" value="Unassembled WGS sequence"/>
</dbReference>
<dbReference type="GO" id="GO:0005760">
    <property type="term" value="C:gamma DNA polymerase complex"/>
    <property type="evidence" value="ECO:0007669"/>
    <property type="project" value="InterPro"/>
</dbReference>
<dbReference type="Proteomes" id="UP000677228">
    <property type="component" value="Unassembled WGS sequence"/>
</dbReference>
<dbReference type="PANTHER" id="PTHR10267:SF0">
    <property type="entry name" value="DNA POLYMERASE SUBUNIT GAMMA-1"/>
    <property type="match status" value="1"/>
</dbReference>
<reference evidence="2" key="1">
    <citation type="submission" date="2021-02" db="EMBL/GenBank/DDBJ databases">
        <authorList>
            <person name="Nowell W R."/>
        </authorList>
    </citation>
    <scope>NUCLEOTIDE SEQUENCE</scope>
</reference>
<accession>A0A8S2GJI4</accession>